<dbReference type="InterPro" id="IPR009100">
    <property type="entry name" value="AcylCoA_DH/oxidase_NM_dom_sf"/>
</dbReference>
<evidence type="ECO:0000256" key="7">
    <source>
        <dbReference type="SAM" id="MobiDB-lite"/>
    </source>
</evidence>
<keyword evidence="12" id="KW-1185">Reference proteome</keyword>
<evidence type="ECO:0000313" key="12">
    <source>
        <dbReference type="Proteomes" id="UP001332243"/>
    </source>
</evidence>
<proteinExistence type="inferred from homology"/>
<evidence type="ECO:0000256" key="6">
    <source>
        <dbReference type="RuleBase" id="RU362125"/>
    </source>
</evidence>
<feature type="region of interest" description="Disordered" evidence="7">
    <location>
        <begin position="1"/>
        <end position="42"/>
    </location>
</feature>
<keyword evidence="4 6" id="KW-0274">FAD</keyword>
<dbReference type="InterPro" id="IPR050741">
    <property type="entry name" value="Acyl-CoA_dehydrogenase"/>
</dbReference>
<dbReference type="InterPro" id="IPR046373">
    <property type="entry name" value="Acyl-CoA_Oxase/DH_mid-dom_sf"/>
</dbReference>
<dbReference type="Pfam" id="PF02770">
    <property type="entry name" value="Acyl-CoA_dh_M"/>
    <property type="match status" value="1"/>
</dbReference>
<dbReference type="InterPro" id="IPR013786">
    <property type="entry name" value="AcylCoA_DH/ox_N"/>
</dbReference>
<dbReference type="Gene3D" id="1.10.540.10">
    <property type="entry name" value="Acyl-CoA dehydrogenase/oxidase, N-terminal domain"/>
    <property type="match status" value="1"/>
</dbReference>
<dbReference type="InterPro" id="IPR037069">
    <property type="entry name" value="AcylCoA_DH/ox_N_sf"/>
</dbReference>
<dbReference type="SUPFAM" id="SSF47203">
    <property type="entry name" value="Acyl-CoA dehydrogenase C-terminal domain-like"/>
    <property type="match status" value="1"/>
</dbReference>
<evidence type="ECO:0000256" key="3">
    <source>
        <dbReference type="ARBA" id="ARBA00022630"/>
    </source>
</evidence>
<dbReference type="Gene3D" id="2.40.110.10">
    <property type="entry name" value="Butyryl-CoA Dehydrogenase, subunit A, domain 2"/>
    <property type="match status" value="1"/>
</dbReference>
<dbReference type="EMBL" id="JAZGQK010000012">
    <property type="protein sequence ID" value="MEE6259644.1"/>
    <property type="molecule type" value="Genomic_DNA"/>
</dbReference>
<dbReference type="InterPro" id="IPR009075">
    <property type="entry name" value="AcylCo_DH/oxidase_C"/>
</dbReference>
<evidence type="ECO:0000259" key="9">
    <source>
        <dbReference type="Pfam" id="PF02770"/>
    </source>
</evidence>
<sequence>MPAIDVRSDAPVSRDETLSRDRRRGPDNHHAGMDRLERALGDPRDPAGIFSYAGAVALDERSEFPDRACRRLDELGVPRSYVPAVFGGDQVDSEQLLQVIRVLSRRDLTLTIAHCKTYLGAVSVWLAGTSEQARRLAGEVSRGGVVSFALTERAHGSDLLAGEVSATLEEGGYRVDGEKWLINNATRARWICLLARTDPKGGARGFSLLLVDKEALPAGAYRCLPDALTHGVRGANISGIGFHDARVPADAVVGPPGAGLEIALKSFQITRTLCAGMSLGLADRALRIATGFAAGHRLYGRPLIELPHAGRTLAEAYADGFVAEATALVSTRGIQALPGELSVASAVVKYLVPTRTDRTVTELGQVLGARAMLTEDFADGGFQKTQRDHRIVGIFDGNTMVNLNAVINQLPQLARRYASGTVDGGLVAAATLDAELPTLDPARLALTSRTGCSLVQGLPALLDEVAADAAVPDGLLGQLKQVRGIVDELHDRIGAYRPAARQVPAEAFELAQRYATCYAVAACLRLWWHNRSTVGGPTAGLWADALWLRAALARLLDDLAPDLDRQFADAELYDRLLPWLRAQHRDHQLFSVLPCRLGEAAGEHPGEGVGRRLGAGTGHRTGAGPGDDPHAGTGAGEVTP</sequence>
<name>A0ABU7RTU9_9ACTN</name>
<feature type="region of interest" description="Disordered" evidence="7">
    <location>
        <begin position="603"/>
        <end position="640"/>
    </location>
</feature>
<dbReference type="InterPro" id="IPR006091">
    <property type="entry name" value="Acyl-CoA_Oxase/DH_mid-dom"/>
</dbReference>
<dbReference type="Gene3D" id="1.20.140.10">
    <property type="entry name" value="Butyryl-CoA Dehydrogenase, subunit A, domain 3"/>
    <property type="match status" value="1"/>
</dbReference>
<keyword evidence="3 6" id="KW-0285">Flavoprotein</keyword>
<dbReference type="PANTHER" id="PTHR48083:SF2">
    <property type="entry name" value="MEDIUM-CHAIN SPECIFIC ACYL-COA DEHYDROGENASE, MITOCHONDRIAL"/>
    <property type="match status" value="1"/>
</dbReference>
<evidence type="ECO:0000259" key="10">
    <source>
        <dbReference type="Pfam" id="PF02771"/>
    </source>
</evidence>
<evidence type="ECO:0000256" key="1">
    <source>
        <dbReference type="ARBA" id="ARBA00001974"/>
    </source>
</evidence>
<dbReference type="CDD" id="cd00567">
    <property type="entry name" value="ACAD"/>
    <property type="match status" value="1"/>
</dbReference>
<evidence type="ECO:0000313" key="11">
    <source>
        <dbReference type="EMBL" id="MEE6259644.1"/>
    </source>
</evidence>
<dbReference type="Proteomes" id="UP001332243">
    <property type="component" value="Unassembled WGS sequence"/>
</dbReference>
<evidence type="ECO:0000256" key="4">
    <source>
        <dbReference type="ARBA" id="ARBA00022827"/>
    </source>
</evidence>
<evidence type="ECO:0000259" key="8">
    <source>
        <dbReference type="Pfam" id="PF00441"/>
    </source>
</evidence>
<organism evidence="11 12">
    <name type="scientific">Plantactinospora sonchi</name>
    <dbReference type="NCBI Taxonomy" id="1544735"/>
    <lineage>
        <taxon>Bacteria</taxon>
        <taxon>Bacillati</taxon>
        <taxon>Actinomycetota</taxon>
        <taxon>Actinomycetes</taxon>
        <taxon>Micromonosporales</taxon>
        <taxon>Micromonosporaceae</taxon>
        <taxon>Plantactinospora</taxon>
    </lineage>
</organism>
<feature type="domain" description="Acyl-CoA dehydrogenase/oxidase N-terminal" evidence="10">
    <location>
        <begin position="57"/>
        <end position="141"/>
    </location>
</feature>
<comment type="similarity">
    <text evidence="2 6">Belongs to the acyl-CoA dehydrogenase family.</text>
</comment>
<dbReference type="SUPFAM" id="SSF56645">
    <property type="entry name" value="Acyl-CoA dehydrogenase NM domain-like"/>
    <property type="match status" value="1"/>
</dbReference>
<feature type="domain" description="Acyl-CoA dehydrogenase/oxidase C-terminal" evidence="8">
    <location>
        <begin position="257"/>
        <end position="408"/>
    </location>
</feature>
<dbReference type="Pfam" id="PF00441">
    <property type="entry name" value="Acyl-CoA_dh_1"/>
    <property type="match status" value="1"/>
</dbReference>
<dbReference type="PANTHER" id="PTHR48083">
    <property type="entry name" value="MEDIUM-CHAIN SPECIFIC ACYL-COA DEHYDROGENASE, MITOCHONDRIAL-RELATED"/>
    <property type="match status" value="1"/>
</dbReference>
<dbReference type="Pfam" id="PF02771">
    <property type="entry name" value="Acyl-CoA_dh_N"/>
    <property type="match status" value="1"/>
</dbReference>
<dbReference type="RefSeq" id="WP_331214771.1">
    <property type="nucleotide sequence ID" value="NZ_JAZGQK010000012.1"/>
</dbReference>
<protein>
    <submittedName>
        <fullName evidence="11">Acyl-CoA dehydrogenase</fullName>
    </submittedName>
</protein>
<accession>A0ABU7RTU9</accession>
<evidence type="ECO:0000256" key="5">
    <source>
        <dbReference type="ARBA" id="ARBA00023002"/>
    </source>
</evidence>
<feature type="domain" description="Acyl-CoA oxidase/dehydrogenase middle" evidence="9">
    <location>
        <begin position="147"/>
        <end position="244"/>
    </location>
</feature>
<evidence type="ECO:0000256" key="2">
    <source>
        <dbReference type="ARBA" id="ARBA00009347"/>
    </source>
</evidence>
<reference evidence="11 12" key="1">
    <citation type="submission" date="2024-01" db="EMBL/GenBank/DDBJ databases">
        <title>Genome insights into Plantactinospora sonchi sp. nov.</title>
        <authorList>
            <person name="Wang L."/>
        </authorList>
    </citation>
    <scope>NUCLEOTIDE SEQUENCE [LARGE SCALE GENOMIC DNA]</scope>
    <source>
        <strain evidence="11 12">NEAU-QY2</strain>
    </source>
</reference>
<comment type="cofactor">
    <cofactor evidence="1 6">
        <name>FAD</name>
        <dbReference type="ChEBI" id="CHEBI:57692"/>
    </cofactor>
</comment>
<gene>
    <name evidence="11" type="ORF">V1633_14245</name>
</gene>
<comment type="caution">
    <text evidence="11">The sequence shown here is derived from an EMBL/GenBank/DDBJ whole genome shotgun (WGS) entry which is preliminary data.</text>
</comment>
<keyword evidence="5 6" id="KW-0560">Oxidoreductase</keyword>
<feature type="compositionally biased region" description="Gly residues" evidence="7">
    <location>
        <begin position="611"/>
        <end position="625"/>
    </location>
</feature>
<dbReference type="InterPro" id="IPR036250">
    <property type="entry name" value="AcylCo_DH-like_C"/>
</dbReference>